<reference evidence="3 4" key="1">
    <citation type="submission" date="2017-12" db="EMBL/GenBank/DDBJ databases">
        <title>High-resolution comparative analysis of great ape genomes.</title>
        <authorList>
            <person name="Pollen A."/>
            <person name="Hastie A."/>
            <person name="Hormozdiari F."/>
            <person name="Dougherty M."/>
            <person name="Liu R."/>
            <person name="Chaisson M."/>
            <person name="Hoppe E."/>
            <person name="Hill C."/>
            <person name="Pang A."/>
            <person name="Hillier L."/>
            <person name="Baker C."/>
            <person name="Armstrong J."/>
            <person name="Shendure J."/>
            <person name="Paten B."/>
            <person name="Wilson R."/>
            <person name="Chao H."/>
            <person name="Schneider V."/>
            <person name="Ventura M."/>
            <person name="Kronenberg Z."/>
            <person name="Murali S."/>
            <person name="Gordon D."/>
            <person name="Cantsilieris S."/>
            <person name="Munson K."/>
            <person name="Nelson B."/>
            <person name="Raja A."/>
            <person name="Underwood J."/>
            <person name="Diekhans M."/>
            <person name="Fiddes I."/>
            <person name="Haussler D."/>
            <person name="Eichler E."/>
        </authorList>
    </citation>
    <scope>NUCLEOTIDE SEQUENCE [LARGE SCALE GENOMIC DNA]</scope>
    <source>
        <strain evidence="3">Yerkes chimp pedigree #C0471</strain>
    </source>
</reference>
<keyword evidence="2" id="KW-0732">Signal</keyword>
<feature type="non-terminal residue" evidence="3">
    <location>
        <position position="1"/>
    </location>
</feature>
<dbReference type="Proteomes" id="UP000236370">
    <property type="component" value="Unassembled WGS sequence"/>
</dbReference>
<dbReference type="EMBL" id="NBAG03000221">
    <property type="protein sequence ID" value="PNI77390.1"/>
    <property type="molecule type" value="Genomic_DNA"/>
</dbReference>
<evidence type="ECO:0000313" key="3">
    <source>
        <dbReference type="EMBL" id="PNI77390.1"/>
    </source>
</evidence>
<dbReference type="AlphaFoldDB" id="A0A2J8P061"/>
<feature type="chain" id="PRO_5014451326" evidence="2">
    <location>
        <begin position="23"/>
        <end position="84"/>
    </location>
</feature>
<protein>
    <submittedName>
        <fullName evidence="3">PTK7 isoform 20</fullName>
    </submittedName>
</protein>
<proteinExistence type="predicted"/>
<organism evidence="3 4">
    <name type="scientific">Pan troglodytes</name>
    <name type="common">Chimpanzee</name>
    <dbReference type="NCBI Taxonomy" id="9598"/>
    <lineage>
        <taxon>Eukaryota</taxon>
        <taxon>Metazoa</taxon>
        <taxon>Chordata</taxon>
        <taxon>Craniata</taxon>
        <taxon>Vertebrata</taxon>
        <taxon>Euteleostomi</taxon>
        <taxon>Mammalia</taxon>
        <taxon>Eutheria</taxon>
        <taxon>Euarchontoglires</taxon>
        <taxon>Primates</taxon>
        <taxon>Haplorrhini</taxon>
        <taxon>Catarrhini</taxon>
        <taxon>Hominidae</taxon>
        <taxon>Pan</taxon>
    </lineage>
</organism>
<name>A0A2J8P061_PANTR</name>
<evidence type="ECO:0000256" key="1">
    <source>
        <dbReference type="SAM" id="MobiDB-lite"/>
    </source>
</evidence>
<gene>
    <name evidence="3" type="ORF">CK820_G0007249</name>
</gene>
<feature type="region of interest" description="Disordered" evidence="1">
    <location>
        <begin position="40"/>
        <end position="84"/>
    </location>
</feature>
<accession>A0A2J8P061</accession>
<evidence type="ECO:0000256" key="2">
    <source>
        <dbReference type="SAM" id="SignalP"/>
    </source>
</evidence>
<sequence>VVARVSGLIVTLLSSFFPGGPLQNGQPSAEIQEEVALTSLGSGPAATNKRHSTSDKMHFPRSSLQPITTLGRPQAVPEDFQEQG</sequence>
<comment type="caution">
    <text evidence="3">The sequence shown here is derived from an EMBL/GenBank/DDBJ whole genome shotgun (WGS) entry which is preliminary data.</text>
</comment>
<evidence type="ECO:0000313" key="4">
    <source>
        <dbReference type="Proteomes" id="UP000236370"/>
    </source>
</evidence>
<feature type="signal peptide" evidence="2">
    <location>
        <begin position="1"/>
        <end position="22"/>
    </location>
</feature>